<evidence type="ECO:0000313" key="1">
    <source>
        <dbReference type="EMBL" id="KAL2650130.1"/>
    </source>
</evidence>
<proteinExistence type="predicted"/>
<dbReference type="AlphaFoldDB" id="A0ABD1ZFB2"/>
<gene>
    <name evidence="1" type="ORF">R1flu_018258</name>
</gene>
<accession>A0ABD1ZFB2</accession>
<reference evidence="1 2" key="1">
    <citation type="submission" date="2024-09" db="EMBL/GenBank/DDBJ databases">
        <title>Chromosome-scale assembly of Riccia fluitans.</title>
        <authorList>
            <person name="Paukszto L."/>
            <person name="Sawicki J."/>
            <person name="Karawczyk K."/>
            <person name="Piernik-Szablinska J."/>
            <person name="Szczecinska M."/>
            <person name="Mazdziarz M."/>
        </authorList>
    </citation>
    <scope>NUCLEOTIDE SEQUENCE [LARGE SCALE GENOMIC DNA]</scope>
    <source>
        <strain evidence="1">Rf_01</strain>
        <tissue evidence="1">Aerial parts of the thallus</tissue>
    </source>
</reference>
<name>A0ABD1ZFB2_9MARC</name>
<sequence>MCPRLQTEGRVKFNQRKVKRLVVLGGVFNQEGFQRRGLHRDYTNAAFSQKYSLKSLERREVRISGGLLKVRVSEAVRGSSWEASTLESKPIKVP</sequence>
<protein>
    <submittedName>
        <fullName evidence="1">Uncharacterized protein</fullName>
    </submittedName>
</protein>
<dbReference type="EMBL" id="JBHFFA010000001">
    <property type="protein sequence ID" value="KAL2650130.1"/>
    <property type="molecule type" value="Genomic_DNA"/>
</dbReference>
<evidence type="ECO:0000313" key="2">
    <source>
        <dbReference type="Proteomes" id="UP001605036"/>
    </source>
</evidence>
<comment type="caution">
    <text evidence="1">The sequence shown here is derived from an EMBL/GenBank/DDBJ whole genome shotgun (WGS) entry which is preliminary data.</text>
</comment>
<dbReference type="Proteomes" id="UP001605036">
    <property type="component" value="Unassembled WGS sequence"/>
</dbReference>
<keyword evidence="2" id="KW-1185">Reference proteome</keyword>
<organism evidence="1 2">
    <name type="scientific">Riccia fluitans</name>
    <dbReference type="NCBI Taxonomy" id="41844"/>
    <lineage>
        <taxon>Eukaryota</taxon>
        <taxon>Viridiplantae</taxon>
        <taxon>Streptophyta</taxon>
        <taxon>Embryophyta</taxon>
        <taxon>Marchantiophyta</taxon>
        <taxon>Marchantiopsida</taxon>
        <taxon>Marchantiidae</taxon>
        <taxon>Marchantiales</taxon>
        <taxon>Ricciaceae</taxon>
        <taxon>Riccia</taxon>
    </lineage>
</organism>